<evidence type="ECO:0000256" key="1">
    <source>
        <dbReference type="SAM" id="MobiDB-lite"/>
    </source>
</evidence>
<sequence length="283" mass="29159">MNRLLATCSTLLMLTGCAVSGGEVSGADASSEVAATPALLQVRRGGGLAGLEPPVAEMPAVSLYADGRLITPGPQILIYPPPALPSVQLQRIGVSRAQELAEQAVAAGVRPGADFGDPRIPDATTTWITVNDSGARASVAIVGLREAGDDDADLTAAQRAARRDVKALVRELEGLSTAESLPGPEPYRAGTIAVLVRPHTPGSPDPASPAPVKAWPGPPLPGSELPGENWTGCVIAGGSDVERIRSAAEDASTMTAWTSQGQTWQLRIRPLLPDESQCGDLST</sequence>
<reference evidence="3 4" key="1">
    <citation type="submission" date="2022-06" db="EMBL/GenBank/DDBJ databases">
        <title>New Species of the Genus Actinoplanes, ActinopZanes ferrugineus.</title>
        <authorList>
            <person name="Ding P."/>
        </authorList>
    </citation>
    <scope>NUCLEOTIDE SEQUENCE [LARGE SCALE GENOMIC DNA]</scope>
    <source>
        <strain evidence="3 4">TRM88003</strain>
    </source>
</reference>
<protein>
    <submittedName>
        <fullName evidence="3">Uncharacterized protein</fullName>
    </submittedName>
</protein>
<keyword evidence="4" id="KW-1185">Reference proteome</keyword>
<dbReference type="PROSITE" id="PS51257">
    <property type="entry name" value="PROKAR_LIPOPROTEIN"/>
    <property type="match status" value="1"/>
</dbReference>
<name>A0ABT1E3N8_9ACTN</name>
<keyword evidence="2" id="KW-0732">Signal</keyword>
<comment type="caution">
    <text evidence="3">The sequence shown here is derived from an EMBL/GenBank/DDBJ whole genome shotgun (WGS) entry which is preliminary data.</text>
</comment>
<dbReference type="Proteomes" id="UP001523369">
    <property type="component" value="Unassembled WGS sequence"/>
</dbReference>
<gene>
    <name evidence="3" type="ORF">M1L60_43505</name>
</gene>
<feature type="chain" id="PRO_5047254170" evidence="2">
    <location>
        <begin position="21"/>
        <end position="283"/>
    </location>
</feature>
<proteinExistence type="predicted"/>
<dbReference type="RefSeq" id="WP_253243482.1">
    <property type="nucleotide sequence ID" value="NZ_JAMYJR010000059.1"/>
</dbReference>
<feature type="signal peptide" evidence="2">
    <location>
        <begin position="1"/>
        <end position="20"/>
    </location>
</feature>
<evidence type="ECO:0000256" key="2">
    <source>
        <dbReference type="SAM" id="SignalP"/>
    </source>
</evidence>
<feature type="region of interest" description="Disordered" evidence="1">
    <location>
        <begin position="198"/>
        <end position="225"/>
    </location>
</feature>
<evidence type="ECO:0000313" key="4">
    <source>
        <dbReference type="Proteomes" id="UP001523369"/>
    </source>
</evidence>
<organism evidence="3 4">
    <name type="scientific">Paractinoplanes aksuensis</name>
    <dbReference type="NCBI Taxonomy" id="2939490"/>
    <lineage>
        <taxon>Bacteria</taxon>
        <taxon>Bacillati</taxon>
        <taxon>Actinomycetota</taxon>
        <taxon>Actinomycetes</taxon>
        <taxon>Micromonosporales</taxon>
        <taxon>Micromonosporaceae</taxon>
        <taxon>Paractinoplanes</taxon>
    </lineage>
</organism>
<dbReference type="EMBL" id="JAMYJR010000059">
    <property type="protein sequence ID" value="MCO8277468.1"/>
    <property type="molecule type" value="Genomic_DNA"/>
</dbReference>
<accession>A0ABT1E3N8</accession>
<evidence type="ECO:0000313" key="3">
    <source>
        <dbReference type="EMBL" id="MCO8277468.1"/>
    </source>
</evidence>